<name>J9GDJ0_9ZZZZ</name>
<sequence length="37" mass="4118">MNEIIEGNSCFYTSHSSRDLNFSSKLKSLSMIGADFS</sequence>
<accession>J9GDJ0</accession>
<reference evidence="1" key="1">
    <citation type="journal article" date="2012" name="PLoS ONE">
        <title>Gene sets for utilization of primary and secondary nutrition supplies in the distal gut of endangered iberian lynx.</title>
        <authorList>
            <person name="Alcaide M."/>
            <person name="Messina E."/>
            <person name="Richter M."/>
            <person name="Bargiela R."/>
            <person name="Peplies J."/>
            <person name="Huws S.A."/>
            <person name="Newbold C.J."/>
            <person name="Golyshin P.N."/>
            <person name="Simon M.A."/>
            <person name="Lopez G."/>
            <person name="Yakimov M.M."/>
            <person name="Ferrer M."/>
        </authorList>
    </citation>
    <scope>NUCLEOTIDE SEQUENCE</scope>
</reference>
<dbReference type="EMBL" id="AMCI01004757">
    <property type="protein sequence ID" value="EJW97444.1"/>
    <property type="molecule type" value="Genomic_DNA"/>
</dbReference>
<dbReference type="AlphaFoldDB" id="J9GDJ0"/>
<gene>
    <name evidence="1" type="ORF">EVA_14450</name>
</gene>
<proteinExistence type="predicted"/>
<protein>
    <submittedName>
        <fullName evidence="1">Uncharacterized protein</fullName>
    </submittedName>
</protein>
<organism evidence="1">
    <name type="scientific">gut metagenome</name>
    <dbReference type="NCBI Taxonomy" id="749906"/>
    <lineage>
        <taxon>unclassified sequences</taxon>
        <taxon>metagenomes</taxon>
        <taxon>organismal metagenomes</taxon>
    </lineage>
</organism>
<comment type="caution">
    <text evidence="1">The sequence shown here is derived from an EMBL/GenBank/DDBJ whole genome shotgun (WGS) entry which is preliminary data.</text>
</comment>
<evidence type="ECO:0000313" key="1">
    <source>
        <dbReference type="EMBL" id="EJW97444.1"/>
    </source>
</evidence>